<evidence type="ECO:0000313" key="2">
    <source>
        <dbReference type="Proteomes" id="UP000831701"/>
    </source>
</evidence>
<dbReference type="Proteomes" id="UP000831701">
    <property type="component" value="Chromosome 7"/>
</dbReference>
<proteinExistence type="predicted"/>
<dbReference type="EMBL" id="CM041537">
    <property type="protein sequence ID" value="KAI3370301.1"/>
    <property type="molecule type" value="Genomic_DNA"/>
</dbReference>
<comment type="caution">
    <text evidence="1">The sequence shown here is derived from an EMBL/GenBank/DDBJ whole genome shotgun (WGS) entry which is preliminary data.</text>
</comment>
<protein>
    <submittedName>
        <fullName evidence="1">Uncharacterized protein</fullName>
    </submittedName>
</protein>
<sequence length="1512" mass="170506">MLTNLICSRRSLSSVHVMKHDPGGKSSELTSPCMDAIVFYSGSSIFNLTGTMEINGPVVSSAEDSLSSAAPAGPWGHSLYTSFTSVTDFLHPRNRRSTLTRYNPGRTLPQVQSMAPPSAFGVKFHKCAQVKLDTDPPQLTFLLLIHNMGPVGGTNLSQVAIRDSTSGIIPIKTEGRVVERGYQTFAIDTLSAGSQVVVNYTAHIRSHKSEVLDLPAFLTFSNASQSVVFLTLQNDVSMFGPLTTNLTLRVNSTNRIYPNHGVHFAGFVVGFFVTLVLMSLGFLAMNLIGPRTRLNLLQQRVSEIKNLCFLFKVNFVICHCFLKIDRNRSDSDPEYADCNMSETVKDEATFEDKMVDTMVLEDPQNMYQALENLEMSTLLRATNNLETTRIQIYKDVMSSLLGGLRSRGQASAQAQQRLLSVLHGQLLGMEGRLKEERGARMATLAGQCNLETREEMEAEHCREAAEKARAELLCQHAEQQELLHCSVLLEKLHKLSQSQLQRILLVRHEEASAKVQRQIIEWRRVELHKIFSEELEEATRMGELEKSTAKSLEHDYFACQDQLEEVLDVVLANQRYVLAERHAQRKFLVHSLHSLNSLISDTFSSTSSNLDSWFTQIRRGSTVPTEQIDQLQEKAQKELVMVRQRLDETLSQERRAMRCGLIKKRRELISDMLRVHKQRQKDLSGLSKGLEGKIDVAQHLHCWQNLLTAHSLELAELINNLDEEAAADIRKVTMRVIQGAITEVKAIQPSATQALLTLLPPGAQRSLLQIEPETGPGQAQGQGASTLLQGQEKLHQEGKAALRTLSCTREALREAMQRELQEQRELRARCRAFFSCLCSLQLTLCEDDRLRMKLEFQKCLSVMDRCLVLPHAVSRTKLHTAVAAWRKESEQQMTNMQPKGKTSEARQKTDASDLLLFQKKLEDRIQLFEKEKEMESGVMEEMRREREDDLRSQADSLAMQMAAIHYQKAERRTKVLETSRAMLTLHSLLIQQLRERQSLEKQYIAQSIQSHCLGLEEAEQQLQKERAELDGLQVSQSRLESNPTQREDSEDGEEESEEERLFQLQQDCRMTSILQEALYKCEEAVTLLAERLQEMTANNQAVEDLKEQMGLKRLYANCDQDLEFASGLVKQSKVSAEVLLEALRLLLPTLPESELLSITDALCPKQHPVSSSSAEQEHSGCAGALNRLLPVKLREEVVRKNMLSMPSCAVERERLQEKRQSLMEKLLPRTRLPLPRDVAPLPVEEKGDKDSFTKAQQPIYKATTMTEHVVTQQRSDAAKDGDEDAVNEALHSTAEEYRTPASASSTLGVPATGERLFVFRDPPESCDRVAAPKRKGKKNFLNLKKKGSFKHSRVSVTAAADLGSDTMRPGLAALLCLLSLVCPANCTPPTCYSRALGLSKEVMTLLDKIHTTQRTKTCAEVLPTIFIDVHNGCITAKLRDLLYVVLNHPDQSCRERPRMLLLKRKVQNLYTIITRVCYRDLVFFTDDCEAIDTGRSSPHYAEDRLQLLQEER</sequence>
<accession>A0ACB8WR71</accession>
<keyword evidence="2" id="KW-1185">Reference proteome</keyword>
<organism evidence="1 2">
    <name type="scientific">Scortum barcoo</name>
    <name type="common">barcoo grunter</name>
    <dbReference type="NCBI Taxonomy" id="214431"/>
    <lineage>
        <taxon>Eukaryota</taxon>
        <taxon>Metazoa</taxon>
        <taxon>Chordata</taxon>
        <taxon>Craniata</taxon>
        <taxon>Vertebrata</taxon>
        <taxon>Euteleostomi</taxon>
        <taxon>Actinopterygii</taxon>
        <taxon>Neopterygii</taxon>
        <taxon>Teleostei</taxon>
        <taxon>Neoteleostei</taxon>
        <taxon>Acanthomorphata</taxon>
        <taxon>Eupercaria</taxon>
        <taxon>Centrarchiformes</taxon>
        <taxon>Terapontoidei</taxon>
        <taxon>Terapontidae</taxon>
        <taxon>Scortum</taxon>
    </lineage>
</organism>
<name>A0ACB8WR71_9TELE</name>
<evidence type="ECO:0000313" key="1">
    <source>
        <dbReference type="EMBL" id="KAI3370301.1"/>
    </source>
</evidence>
<reference evidence="1" key="1">
    <citation type="submission" date="2022-04" db="EMBL/GenBank/DDBJ databases">
        <title>Jade perch genome.</title>
        <authorList>
            <person name="Chao B."/>
        </authorList>
    </citation>
    <scope>NUCLEOTIDE SEQUENCE</scope>
    <source>
        <strain evidence="1">CB-2022</strain>
    </source>
</reference>
<gene>
    <name evidence="1" type="ORF">L3Q82_025076</name>
</gene>